<dbReference type="EMBL" id="CP006644">
    <property type="protein sequence ID" value="AHE52230.1"/>
    <property type="molecule type" value="Genomic_DNA"/>
</dbReference>
<dbReference type="HOGENOM" id="CLU_2976951_0_0_5"/>
<accession>W0A976</accession>
<name>W0A976_9SPHN</name>
<protein>
    <submittedName>
        <fullName evidence="1">Uncharacterized protein</fullName>
    </submittedName>
</protein>
<evidence type="ECO:0000313" key="1">
    <source>
        <dbReference type="EMBL" id="AHE52230.1"/>
    </source>
</evidence>
<dbReference type="AlphaFoldDB" id="W0A976"/>
<organism evidence="1 2">
    <name type="scientific">Sphingomonas sanxanigenens DSM 19645 = NX02</name>
    <dbReference type="NCBI Taxonomy" id="1123269"/>
    <lineage>
        <taxon>Bacteria</taxon>
        <taxon>Pseudomonadati</taxon>
        <taxon>Pseudomonadota</taxon>
        <taxon>Alphaproteobacteria</taxon>
        <taxon>Sphingomonadales</taxon>
        <taxon>Sphingomonadaceae</taxon>
        <taxon>Sphingomonas</taxon>
    </lineage>
</organism>
<keyword evidence="2" id="KW-1185">Reference proteome</keyword>
<dbReference type="STRING" id="1123269.NX02_02345"/>
<dbReference type="KEGG" id="ssan:NX02_02345"/>
<evidence type="ECO:0000313" key="2">
    <source>
        <dbReference type="Proteomes" id="UP000018851"/>
    </source>
</evidence>
<dbReference type="Proteomes" id="UP000018851">
    <property type="component" value="Chromosome"/>
</dbReference>
<proteinExistence type="predicted"/>
<reference evidence="1 2" key="1">
    <citation type="submission" date="2013-07" db="EMBL/GenBank/DDBJ databases">
        <title>Completed genome of Sphingomonas sanxanigenens NX02.</title>
        <authorList>
            <person name="Ma T."/>
            <person name="Huang H."/>
            <person name="Wu M."/>
            <person name="Li X."/>
            <person name="Li G."/>
        </authorList>
    </citation>
    <scope>NUCLEOTIDE SEQUENCE [LARGE SCALE GENOMIC DNA]</scope>
    <source>
        <strain evidence="1 2">NX02</strain>
    </source>
</reference>
<sequence length="58" mass="6146">MVHAHALALQHDADPAIAEPTALPCDLPHGFADRSVVRRAFAPDRLGIDANQHAGPTL</sequence>
<gene>
    <name evidence="1" type="ORF">NX02_02345</name>
</gene>